<gene>
    <name evidence="6" type="ORF">ATL39_0158</name>
</gene>
<dbReference type="Gene3D" id="1.10.10.60">
    <property type="entry name" value="Homeodomain-like"/>
    <property type="match status" value="1"/>
</dbReference>
<comment type="caution">
    <text evidence="6">The sequence shown here is derived from an EMBL/GenBank/DDBJ whole genome shotgun (WGS) entry which is preliminary data.</text>
</comment>
<dbReference type="InterPro" id="IPR050109">
    <property type="entry name" value="HTH-type_TetR-like_transc_reg"/>
</dbReference>
<proteinExistence type="predicted"/>
<dbReference type="Gene3D" id="1.10.357.10">
    <property type="entry name" value="Tetracycline Repressor, domain 2"/>
    <property type="match status" value="1"/>
</dbReference>
<keyword evidence="2 4" id="KW-0238">DNA-binding</keyword>
<feature type="domain" description="HTH tetR-type" evidence="5">
    <location>
        <begin position="1"/>
        <end position="61"/>
    </location>
</feature>
<dbReference type="InterPro" id="IPR036271">
    <property type="entry name" value="Tet_transcr_reg_TetR-rel_C_sf"/>
</dbReference>
<dbReference type="Proteomes" id="UP000285120">
    <property type="component" value="Unassembled WGS sequence"/>
</dbReference>
<evidence type="ECO:0000256" key="4">
    <source>
        <dbReference type="PROSITE-ProRule" id="PRU00335"/>
    </source>
</evidence>
<evidence type="ECO:0000256" key="2">
    <source>
        <dbReference type="ARBA" id="ARBA00023125"/>
    </source>
</evidence>
<keyword evidence="1" id="KW-0805">Transcription regulation</keyword>
<evidence type="ECO:0000256" key="1">
    <source>
        <dbReference type="ARBA" id="ARBA00023015"/>
    </source>
</evidence>
<dbReference type="PANTHER" id="PTHR30055:SF238">
    <property type="entry name" value="MYCOFACTOCIN BIOSYNTHESIS TRANSCRIPTIONAL REGULATOR MFTR-RELATED"/>
    <property type="match status" value="1"/>
</dbReference>
<organism evidence="6 7">
    <name type="scientific">Sinobaca qinghaiensis</name>
    <dbReference type="NCBI Taxonomy" id="342944"/>
    <lineage>
        <taxon>Bacteria</taxon>
        <taxon>Bacillati</taxon>
        <taxon>Bacillota</taxon>
        <taxon>Bacilli</taxon>
        <taxon>Bacillales</taxon>
        <taxon>Sporolactobacillaceae</taxon>
        <taxon>Sinobaca</taxon>
    </lineage>
</organism>
<accession>A0A419V7I7</accession>
<feature type="DNA-binding region" description="H-T-H motif" evidence="4">
    <location>
        <begin position="24"/>
        <end position="43"/>
    </location>
</feature>
<dbReference type="GO" id="GO:0000976">
    <property type="term" value="F:transcription cis-regulatory region binding"/>
    <property type="evidence" value="ECO:0007669"/>
    <property type="project" value="TreeGrafter"/>
</dbReference>
<reference evidence="6 7" key="1">
    <citation type="submission" date="2018-09" db="EMBL/GenBank/DDBJ databases">
        <title>Genomic Encyclopedia of Archaeal and Bacterial Type Strains, Phase II (KMG-II): from individual species to whole genera.</title>
        <authorList>
            <person name="Goeker M."/>
        </authorList>
    </citation>
    <scope>NUCLEOTIDE SEQUENCE [LARGE SCALE GENOMIC DNA]</scope>
    <source>
        <strain evidence="6 7">DSM 17008</strain>
    </source>
</reference>
<dbReference type="EMBL" id="RAPK01000006">
    <property type="protein sequence ID" value="RKD75948.1"/>
    <property type="molecule type" value="Genomic_DNA"/>
</dbReference>
<protein>
    <submittedName>
        <fullName evidence="6">TetR family transcriptional regulator</fullName>
    </submittedName>
</protein>
<dbReference type="PROSITE" id="PS50977">
    <property type="entry name" value="HTH_TETR_2"/>
    <property type="match status" value="1"/>
</dbReference>
<evidence type="ECO:0000256" key="3">
    <source>
        <dbReference type="ARBA" id="ARBA00023163"/>
    </source>
</evidence>
<dbReference type="InterPro" id="IPR009057">
    <property type="entry name" value="Homeodomain-like_sf"/>
</dbReference>
<dbReference type="GO" id="GO:0003700">
    <property type="term" value="F:DNA-binding transcription factor activity"/>
    <property type="evidence" value="ECO:0007669"/>
    <property type="project" value="TreeGrafter"/>
</dbReference>
<sequence length="193" mass="22690">MRTKEKIIEAGTQCFASNGYKETTMAEIAQLVGIKKPSLYAHYQNKEALFLDVFENEIEDYLRFVQYRISEKRAQPVKAQLEDLFFVHSINEENEVSTRFYYRFVNYPPAELQQAILTRYKQADDSLFSILENVWNNGKELGEIDRNLSSAHLYHAFFALIDGLANEMSLYDYVQMKKRAELVWEVFWRGVKA</sequence>
<dbReference type="Pfam" id="PF00440">
    <property type="entry name" value="TetR_N"/>
    <property type="match status" value="1"/>
</dbReference>
<dbReference type="SUPFAM" id="SSF48498">
    <property type="entry name" value="Tetracyclin repressor-like, C-terminal domain"/>
    <property type="match status" value="1"/>
</dbReference>
<dbReference type="RefSeq" id="WP_120191372.1">
    <property type="nucleotide sequence ID" value="NZ_RAPK01000006.1"/>
</dbReference>
<name>A0A419V7I7_9BACL</name>
<keyword evidence="7" id="KW-1185">Reference proteome</keyword>
<dbReference type="InterPro" id="IPR001647">
    <property type="entry name" value="HTH_TetR"/>
</dbReference>
<dbReference type="PANTHER" id="PTHR30055">
    <property type="entry name" value="HTH-TYPE TRANSCRIPTIONAL REGULATOR RUTR"/>
    <property type="match status" value="1"/>
</dbReference>
<dbReference type="AlphaFoldDB" id="A0A419V7I7"/>
<evidence type="ECO:0000259" key="5">
    <source>
        <dbReference type="PROSITE" id="PS50977"/>
    </source>
</evidence>
<dbReference type="OrthoDB" id="509229at2"/>
<keyword evidence="3" id="KW-0804">Transcription</keyword>
<evidence type="ECO:0000313" key="6">
    <source>
        <dbReference type="EMBL" id="RKD75948.1"/>
    </source>
</evidence>
<evidence type="ECO:0000313" key="7">
    <source>
        <dbReference type="Proteomes" id="UP000285120"/>
    </source>
</evidence>
<dbReference type="SUPFAM" id="SSF46689">
    <property type="entry name" value="Homeodomain-like"/>
    <property type="match status" value="1"/>
</dbReference>
<dbReference type="PRINTS" id="PR00455">
    <property type="entry name" value="HTHTETR"/>
</dbReference>